<keyword evidence="4 5" id="KW-0975">Bacterial flagellum</keyword>
<accession>A0A559J895</accession>
<comment type="similarity">
    <text evidence="1 5">Belongs to the FliD family.</text>
</comment>
<feature type="domain" description="Flagellar hook-associated protein 2 C-terminal" evidence="7">
    <location>
        <begin position="323"/>
        <end position="587"/>
    </location>
</feature>
<protein>
    <recommendedName>
        <fullName evidence="5">Flagellar hook-associated protein 2</fullName>
        <shortName evidence="5">HAP2</shortName>
    </recommendedName>
    <alternativeName>
        <fullName evidence="5">Flagellar cap protein</fullName>
    </alternativeName>
</protein>
<keyword evidence="5" id="KW-0964">Secreted</keyword>
<evidence type="ECO:0000313" key="8">
    <source>
        <dbReference type="EMBL" id="TVX96105.1"/>
    </source>
</evidence>
<dbReference type="Pfam" id="PF07195">
    <property type="entry name" value="FliD_C"/>
    <property type="match status" value="1"/>
</dbReference>
<dbReference type="AlphaFoldDB" id="A0A559J895"/>
<dbReference type="PANTHER" id="PTHR30288">
    <property type="entry name" value="FLAGELLAR CAP/ASSEMBLY PROTEIN FLID"/>
    <property type="match status" value="1"/>
</dbReference>
<sequence length="600" mass="65040">MVMRITGNSSGLDIDKIVKDLMNVERLPQTKLKQKKLSIDYQTELYREINTKMSALRETLNNMRYSSSMTGMKATSSSGAVSTTVNDVSATGPKTITVSQLASTAKMSSSALSAQDLVGSAITVPVQITKGVNDKFVLTINGTAKVVTLAEGTYNSIDGNGNADDLRTHLEKAVKDLFGSNVPIQFETDGDSLKLTPKTSLGSKPQIIINNFNGQPNALGFANGQSYYVNLNTPMGSSPGAEETVTINGKVIKYKSDMTIREFMSAVNTSTANVNLTYDQISNTFKFESRLTGETAKISLESDSGSMLAALGFSIGAESAGINAEYVIDGVAGTSTTNNFNKDGIGYKLNQVTTSEVTIKVDRDSDAIVDKLKKFVEVYNDLMDLVNTRLTEKKDRGFLPLTDDQKSQLSDREIEQWEARSRLGLLNGSSILKNIKSDMRQVFSKVFDGVPGGYNTLASIGLTTTEYIQGVSSSVNGRIQLDETKLRDAINSNPDAVNKLLTTNNGIESYDGMAVSLFKHLDDLSGRVVDKAGRGTGGTFDSGSLLGKQVFDLNKKILGMDALLEKREKMYYKRFSAMDQSISKSNAQMNWLTAQMQSGS</sequence>
<dbReference type="GO" id="GO:0071973">
    <property type="term" value="P:bacterial-type flagellum-dependent cell motility"/>
    <property type="evidence" value="ECO:0007669"/>
    <property type="project" value="TreeGrafter"/>
</dbReference>
<organism evidence="8 9">
    <name type="scientific">Cohnella terricola</name>
    <dbReference type="NCBI Taxonomy" id="1289167"/>
    <lineage>
        <taxon>Bacteria</taxon>
        <taxon>Bacillati</taxon>
        <taxon>Bacillota</taxon>
        <taxon>Bacilli</taxon>
        <taxon>Bacillales</taxon>
        <taxon>Paenibacillaceae</taxon>
        <taxon>Cohnella</taxon>
    </lineage>
</organism>
<comment type="subunit">
    <text evidence="2 5">Homopentamer.</text>
</comment>
<dbReference type="GO" id="GO:0009424">
    <property type="term" value="C:bacterial-type flagellum hook"/>
    <property type="evidence" value="ECO:0007669"/>
    <property type="project" value="UniProtKB-UniRule"/>
</dbReference>
<dbReference type="EMBL" id="VNJJ01000018">
    <property type="protein sequence ID" value="TVX96105.1"/>
    <property type="molecule type" value="Genomic_DNA"/>
</dbReference>
<evidence type="ECO:0000256" key="2">
    <source>
        <dbReference type="ARBA" id="ARBA00011255"/>
    </source>
</evidence>
<feature type="domain" description="Flagellar hook-associated protein 2 N-terminal" evidence="6">
    <location>
        <begin position="10"/>
        <end position="104"/>
    </location>
</feature>
<dbReference type="GO" id="GO:0009421">
    <property type="term" value="C:bacterial-type flagellum filament cap"/>
    <property type="evidence" value="ECO:0007669"/>
    <property type="project" value="InterPro"/>
</dbReference>
<evidence type="ECO:0000313" key="9">
    <source>
        <dbReference type="Proteomes" id="UP000316330"/>
    </source>
</evidence>
<comment type="caution">
    <text evidence="8">The sequence shown here is derived from an EMBL/GenBank/DDBJ whole genome shotgun (WGS) entry which is preliminary data.</text>
</comment>
<dbReference type="OrthoDB" id="9776025at2"/>
<reference evidence="8 9" key="1">
    <citation type="submission" date="2019-07" db="EMBL/GenBank/DDBJ databases">
        <authorList>
            <person name="Kim J."/>
        </authorList>
    </citation>
    <scope>NUCLEOTIDE SEQUENCE [LARGE SCALE GENOMIC DNA]</scope>
    <source>
        <strain evidence="8 9">G13</strain>
    </source>
</reference>
<dbReference type="InterPro" id="IPR040026">
    <property type="entry name" value="FliD"/>
</dbReference>
<evidence type="ECO:0000259" key="6">
    <source>
        <dbReference type="Pfam" id="PF02465"/>
    </source>
</evidence>
<keyword evidence="9" id="KW-1185">Reference proteome</keyword>
<evidence type="ECO:0000256" key="4">
    <source>
        <dbReference type="ARBA" id="ARBA00023143"/>
    </source>
</evidence>
<comment type="subcellular location">
    <subcellularLocation>
        <location evidence="5">Secreted</location>
    </subcellularLocation>
    <subcellularLocation>
        <location evidence="5">Bacterial flagellum</location>
    </subcellularLocation>
</comment>
<dbReference type="RefSeq" id="WP_144706570.1">
    <property type="nucleotide sequence ID" value="NZ_VNJJ01000018.1"/>
</dbReference>
<dbReference type="Pfam" id="PF02465">
    <property type="entry name" value="FliD_N"/>
    <property type="match status" value="1"/>
</dbReference>
<evidence type="ECO:0000256" key="1">
    <source>
        <dbReference type="ARBA" id="ARBA00009764"/>
    </source>
</evidence>
<dbReference type="Proteomes" id="UP000316330">
    <property type="component" value="Unassembled WGS sequence"/>
</dbReference>
<dbReference type="InterPro" id="IPR003481">
    <property type="entry name" value="FliD_N"/>
</dbReference>
<dbReference type="InterPro" id="IPR010809">
    <property type="entry name" value="FliD_C"/>
</dbReference>
<evidence type="ECO:0000256" key="3">
    <source>
        <dbReference type="ARBA" id="ARBA00023054"/>
    </source>
</evidence>
<dbReference type="GO" id="GO:0007155">
    <property type="term" value="P:cell adhesion"/>
    <property type="evidence" value="ECO:0007669"/>
    <property type="project" value="InterPro"/>
</dbReference>
<dbReference type="PANTHER" id="PTHR30288:SF0">
    <property type="entry name" value="FLAGELLAR HOOK-ASSOCIATED PROTEIN 2"/>
    <property type="match status" value="1"/>
</dbReference>
<evidence type="ECO:0000259" key="7">
    <source>
        <dbReference type="Pfam" id="PF07195"/>
    </source>
</evidence>
<comment type="function">
    <text evidence="5">Required for morphogenesis and for the elongation of the flagellar filament by facilitating polymerization of the flagellin monomers at the tip of growing filament. Forms a capping structure, which prevents flagellin subunits (transported through the central channel of the flagellum) from leaking out without polymerization at the distal end.</text>
</comment>
<evidence type="ECO:0000256" key="5">
    <source>
        <dbReference type="RuleBase" id="RU362066"/>
    </source>
</evidence>
<name>A0A559J895_9BACL</name>
<keyword evidence="3" id="KW-0175">Coiled coil</keyword>
<dbReference type="GO" id="GO:0005576">
    <property type="term" value="C:extracellular region"/>
    <property type="evidence" value="ECO:0007669"/>
    <property type="project" value="UniProtKB-SubCell"/>
</dbReference>
<gene>
    <name evidence="8" type="ORF">FPZ45_22020</name>
</gene>
<proteinExistence type="inferred from homology"/>